<dbReference type="OrthoDB" id="68575at2759"/>
<dbReference type="Gene3D" id="3.50.50.60">
    <property type="entry name" value="FAD/NAD(P)-binding domain"/>
    <property type="match status" value="1"/>
</dbReference>
<protein>
    <submittedName>
        <fullName evidence="2">Related to amine oxidase, flavin-containing superfamily</fullName>
    </submittedName>
</protein>
<dbReference type="Proteomes" id="UP000184330">
    <property type="component" value="Unassembled WGS sequence"/>
</dbReference>
<name>A0A1L7XC53_9HELO</name>
<dbReference type="Gene3D" id="1.10.405.20">
    <property type="match status" value="1"/>
</dbReference>
<keyword evidence="3" id="KW-1185">Reference proteome</keyword>
<accession>A0A1L7XC53</accession>
<reference evidence="2" key="1">
    <citation type="submission" date="2016-03" db="EMBL/GenBank/DDBJ databases">
        <authorList>
            <person name="Ploux O."/>
        </authorList>
    </citation>
    <scope>NUCLEOTIDE SEQUENCE [LARGE SCALE GENOMIC DNA]</scope>
    <source>
        <strain evidence="2">UAMH 11012</strain>
    </source>
</reference>
<sequence>MLLSLLPFIALGGSSFFVSAAPTWCEVNGHKYNVDQVITKDVSIIGGGSSGTYSAIHLRDAGKSVAVIEQLDRLGGHCQTYIDPATGFPIDYGVEIFHHFDFVTNYFARLNVSLTTSGSVPGVTEVYADFLTSKLVTPSAGDFAAALSTYAEQVAKYPYLNYGFDLPHPVPEDLLLTFIDFAKKYNLSALMPFAWIFTQGVGDFRETPAIYFLKSFGPDDISDLQTGFLTTALHDNSLLYLSAQAVLGSDVFYNSIILDVERSHDGVSIIIKQGTKFTLIKSSQLIVAIQPTLSNLAPFDLADSEEHVFKKFKYTQYFTSIIKNSGIPSNTSLSAIDPSLEFSVPSPPSLYSIVQTGIPNLQLAFYLATNKSTTDSEIESTILSQVKNIQVPGKGVSEPEFVVTSNHKPFTLQVSADDIRDGFYGRLYGLQGTRRTWWVGATLHTHDSSLIWRFVEGLLPNVAEALK</sequence>
<dbReference type="SUPFAM" id="SSF51905">
    <property type="entry name" value="FAD/NAD(P)-binding domain"/>
    <property type="match status" value="1"/>
</dbReference>
<dbReference type="Pfam" id="PF13450">
    <property type="entry name" value="NAD_binding_8"/>
    <property type="match status" value="1"/>
</dbReference>
<feature type="chain" id="PRO_5013018798" evidence="1">
    <location>
        <begin position="21"/>
        <end position="467"/>
    </location>
</feature>
<dbReference type="InterPro" id="IPR036188">
    <property type="entry name" value="FAD/NAD-bd_sf"/>
</dbReference>
<proteinExistence type="predicted"/>
<keyword evidence="1" id="KW-0732">Signal</keyword>
<gene>
    <name evidence="2" type="ORF">PAC_12434</name>
</gene>
<feature type="signal peptide" evidence="1">
    <location>
        <begin position="1"/>
        <end position="20"/>
    </location>
</feature>
<dbReference type="Gene3D" id="3.30.70.1990">
    <property type="match status" value="1"/>
</dbReference>
<organism evidence="2 3">
    <name type="scientific">Phialocephala subalpina</name>
    <dbReference type="NCBI Taxonomy" id="576137"/>
    <lineage>
        <taxon>Eukaryota</taxon>
        <taxon>Fungi</taxon>
        <taxon>Dikarya</taxon>
        <taxon>Ascomycota</taxon>
        <taxon>Pezizomycotina</taxon>
        <taxon>Leotiomycetes</taxon>
        <taxon>Helotiales</taxon>
        <taxon>Mollisiaceae</taxon>
        <taxon>Phialocephala</taxon>
        <taxon>Phialocephala fortinii species complex</taxon>
    </lineage>
</organism>
<dbReference type="AlphaFoldDB" id="A0A1L7XC53"/>
<dbReference type="EMBL" id="FJOG01000021">
    <property type="protein sequence ID" value="CZR62537.1"/>
    <property type="molecule type" value="Genomic_DNA"/>
</dbReference>
<evidence type="ECO:0000256" key="1">
    <source>
        <dbReference type="SAM" id="SignalP"/>
    </source>
</evidence>
<evidence type="ECO:0000313" key="2">
    <source>
        <dbReference type="EMBL" id="CZR62537.1"/>
    </source>
</evidence>
<evidence type="ECO:0000313" key="3">
    <source>
        <dbReference type="Proteomes" id="UP000184330"/>
    </source>
</evidence>